<name>A0ABR2G7R9_9ROSI</name>
<sequence length="169" mass="19160">MSLLEHESLSVLLGIGHLSLTCSLPMISSDMLELIYPRRKLSKHSHVVWQLRRSSCIAWSIGNGNIVHPLDNVWVLSLGPLRDHLVSPDSFSPAFSFSDLLDSEGNWDCGKLAEYFTIDAIPHILSIKSPGPMDTDDFIIWRWDPKHVFKTKLTYFRLASSSWDITNPI</sequence>
<evidence type="ECO:0000313" key="1">
    <source>
        <dbReference type="EMBL" id="KAK8596634.1"/>
    </source>
</evidence>
<gene>
    <name evidence="1" type="ORF">V6N12_065117</name>
</gene>
<keyword evidence="2" id="KW-1185">Reference proteome</keyword>
<dbReference type="EMBL" id="JBBPBM010000002">
    <property type="protein sequence ID" value="KAK8596634.1"/>
    <property type="molecule type" value="Genomic_DNA"/>
</dbReference>
<comment type="caution">
    <text evidence="1">The sequence shown here is derived from an EMBL/GenBank/DDBJ whole genome shotgun (WGS) entry which is preliminary data.</text>
</comment>
<accession>A0ABR2G7R9</accession>
<protein>
    <submittedName>
        <fullName evidence="1">Uncharacterized protein</fullName>
    </submittedName>
</protein>
<reference evidence="1 2" key="1">
    <citation type="journal article" date="2024" name="G3 (Bethesda)">
        <title>Genome assembly of Hibiscus sabdariffa L. provides insights into metabolisms of medicinal natural products.</title>
        <authorList>
            <person name="Kim T."/>
        </authorList>
    </citation>
    <scope>NUCLEOTIDE SEQUENCE [LARGE SCALE GENOMIC DNA]</scope>
    <source>
        <strain evidence="1">TK-2024</strain>
        <tissue evidence="1">Old leaves</tissue>
    </source>
</reference>
<organism evidence="1 2">
    <name type="scientific">Hibiscus sabdariffa</name>
    <name type="common">roselle</name>
    <dbReference type="NCBI Taxonomy" id="183260"/>
    <lineage>
        <taxon>Eukaryota</taxon>
        <taxon>Viridiplantae</taxon>
        <taxon>Streptophyta</taxon>
        <taxon>Embryophyta</taxon>
        <taxon>Tracheophyta</taxon>
        <taxon>Spermatophyta</taxon>
        <taxon>Magnoliopsida</taxon>
        <taxon>eudicotyledons</taxon>
        <taxon>Gunneridae</taxon>
        <taxon>Pentapetalae</taxon>
        <taxon>rosids</taxon>
        <taxon>malvids</taxon>
        <taxon>Malvales</taxon>
        <taxon>Malvaceae</taxon>
        <taxon>Malvoideae</taxon>
        <taxon>Hibiscus</taxon>
    </lineage>
</organism>
<proteinExistence type="predicted"/>
<evidence type="ECO:0000313" key="2">
    <source>
        <dbReference type="Proteomes" id="UP001472677"/>
    </source>
</evidence>
<dbReference type="Proteomes" id="UP001472677">
    <property type="component" value="Unassembled WGS sequence"/>
</dbReference>